<dbReference type="HAMAP" id="MF_01615">
    <property type="entry name" value="PdxT"/>
    <property type="match status" value="1"/>
</dbReference>
<evidence type="ECO:0000256" key="4">
    <source>
        <dbReference type="ARBA" id="ARBA00022962"/>
    </source>
</evidence>
<evidence type="ECO:0000256" key="8">
    <source>
        <dbReference type="PIRSR" id="PIRSR005639-2"/>
    </source>
</evidence>
<dbReference type="OrthoDB" id="2039at2759"/>
<dbReference type="PROSITE" id="PS51130">
    <property type="entry name" value="PDXT_SNO_2"/>
    <property type="match status" value="1"/>
</dbReference>
<evidence type="ECO:0000256" key="3">
    <source>
        <dbReference type="ARBA" id="ARBA00022801"/>
    </source>
</evidence>
<evidence type="ECO:0000256" key="7">
    <source>
        <dbReference type="PIRSR" id="PIRSR005639-1"/>
    </source>
</evidence>
<protein>
    <recommendedName>
        <fullName evidence="2">glutaminase</fullName>
        <ecNumber evidence="2">3.5.1.2</ecNumber>
    </recommendedName>
</protein>
<dbReference type="NCBIfam" id="TIGR03800">
    <property type="entry name" value="PLP_synth_Pdx2"/>
    <property type="match status" value="1"/>
</dbReference>
<dbReference type="GO" id="GO:0042823">
    <property type="term" value="P:pyridoxal phosphate biosynthetic process"/>
    <property type="evidence" value="ECO:0007669"/>
    <property type="project" value="InterPro"/>
</dbReference>
<dbReference type="SUPFAM" id="SSF52317">
    <property type="entry name" value="Class I glutamine amidotransferase-like"/>
    <property type="match status" value="1"/>
</dbReference>
<evidence type="ECO:0000256" key="1">
    <source>
        <dbReference type="ARBA" id="ARBA00008345"/>
    </source>
</evidence>
<feature type="active site" description="Nucleophile" evidence="7">
    <location>
        <position position="86"/>
    </location>
</feature>
<feature type="active site" description="Charge relay system" evidence="7">
    <location>
        <position position="199"/>
    </location>
</feature>
<dbReference type="PANTHER" id="PTHR31559:SF0">
    <property type="entry name" value="PYRIDOXAL 5'-PHOSPHATE SYNTHASE SUBUNIT SNO1-RELATED"/>
    <property type="match status" value="1"/>
</dbReference>
<dbReference type="InterPro" id="IPR021196">
    <property type="entry name" value="PdxT/SNO_CS"/>
</dbReference>
<evidence type="ECO:0000313" key="10">
    <source>
        <dbReference type="Proteomes" id="UP001140217"/>
    </source>
</evidence>
<feature type="binding site" evidence="8">
    <location>
        <begin position="147"/>
        <end position="148"/>
    </location>
    <ligand>
        <name>L-glutamine</name>
        <dbReference type="ChEBI" id="CHEBI:58359"/>
    </ligand>
</feature>
<feature type="binding site" evidence="8">
    <location>
        <begin position="55"/>
        <end position="57"/>
    </location>
    <ligand>
        <name>L-glutamine</name>
        <dbReference type="ChEBI" id="CHEBI:58359"/>
    </ligand>
</feature>
<feature type="binding site" evidence="8">
    <location>
        <position position="116"/>
    </location>
    <ligand>
        <name>L-glutamine</name>
        <dbReference type="ChEBI" id="CHEBI:58359"/>
    </ligand>
</feature>
<keyword evidence="3" id="KW-0378">Hydrolase</keyword>
<accession>A0A9W8LJJ7</accession>
<dbReference type="EC" id="3.5.1.2" evidence="2"/>
<proteinExistence type="inferred from homology"/>
<evidence type="ECO:0000256" key="6">
    <source>
        <dbReference type="ARBA" id="ARBA00049534"/>
    </source>
</evidence>
<dbReference type="CDD" id="cd01749">
    <property type="entry name" value="GATase1_PB"/>
    <property type="match status" value="1"/>
</dbReference>
<dbReference type="EMBL" id="JANBUL010000092">
    <property type="protein sequence ID" value="KAJ2781793.1"/>
    <property type="molecule type" value="Genomic_DNA"/>
</dbReference>
<keyword evidence="4" id="KW-0315">Glutamine amidotransferase</keyword>
<evidence type="ECO:0000256" key="5">
    <source>
        <dbReference type="ARBA" id="ARBA00023239"/>
    </source>
</evidence>
<dbReference type="InterPro" id="IPR029062">
    <property type="entry name" value="Class_I_gatase-like"/>
</dbReference>
<name>A0A9W8LJJ7_9FUNG</name>
<dbReference type="PIRSF" id="PIRSF005639">
    <property type="entry name" value="Glut_amidoT_SNO"/>
    <property type="match status" value="1"/>
</dbReference>
<dbReference type="GO" id="GO:0016829">
    <property type="term" value="F:lyase activity"/>
    <property type="evidence" value="ECO:0007669"/>
    <property type="project" value="UniProtKB-KW"/>
</dbReference>
<reference evidence="9" key="1">
    <citation type="submission" date="2022-07" db="EMBL/GenBank/DDBJ databases">
        <title>Phylogenomic reconstructions and comparative analyses of Kickxellomycotina fungi.</title>
        <authorList>
            <person name="Reynolds N.K."/>
            <person name="Stajich J.E."/>
            <person name="Barry K."/>
            <person name="Grigoriev I.V."/>
            <person name="Crous P."/>
            <person name="Smith M.E."/>
        </authorList>
    </citation>
    <scope>NUCLEOTIDE SEQUENCE</scope>
    <source>
        <strain evidence="9">NBRC 105414</strain>
    </source>
</reference>
<gene>
    <name evidence="9" type="primary">SNO1</name>
    <name evidence="9" type="ORF">H4R18_002654</name>
</gene>
<dbReference type="GO" id="GO:0005829">
    <property type="term" value="C:cytosol"/>
    <property type="evidence" value="ECO:0007669"/>
    <property type="project" value="TreeGrafter"/>
</dbReference>
<dbReference type="Pfam" id="PF01174">
    <property type="entry name" value="SNO"/>
    <property type="match status" value="1"/>
</dbReference>
<keyword evidence="5 9" id="KW-0456">Lyase</keyword>
<comment type="caution">
    <text evidence="9">The sequence shown here is derived from an EMBL/GenBank/DDBJ whole genome shotgun (WGS) entry which is preliminary data.</text>
</comment>
<sequence length="217" mass="23422">MTKALRIGVLALQGAFIEHVHALNSLRGSECIGDVVEVRTAAELRSVDALIIPGGESTTMALIAERRGMLDELREFARTRPTWGTCAGLILLAHRAVHAKQGGQRLLEVLPVTVSRNQFGRQVDSFTATLDSPCLGEGAAPFEYVFIRAPAILSADSPEVQPLVRLPPGRGQAGAEAGADGLLVAVRYRNILGTSFHPELTSDNRWHRYFVQMAAAT</sequence>
<organism evidence="9 10">
    <name type="scientific">Coemansia javaensis</name>
    <dbReference type="NCBI Taxonomy" id="2761396"/>
    <lineage>
        <taxon>Eukaryota</taxon>
        <taxon>Fungi</taxon>
        <taxon>Fungi incertae sedis</taxon>
        <taxon>Zoopagomycota</taxon>
        <taxon>Kickxellomycotina</taxon>
        <taxon>Kickxellomycetes</taxon>
        <taxon>Kickxellales</taxon>
        <taxon>Kickxellaceae</taxon>
        <taxon>Coemansia</taxon>
    </lineage>
</organism>
<keyword evidence="10" id="KW-1185">Reference proteome</keyword>
<dbReference type="InterPro" id="IPR002161">
    <property type="entry name" value="PdxT/SNO"/>
</dbReference>
<feature type="active site" description="Charge relay system" evidence="7">
    <location>
        <position position="197"/>
    </location>
</feature>
<dbReference type="Gene3D" id="3.40.50.880">
    <property type="match status" value="1"/>
</dbReference>
<dbReference type="GO" id="GO:0008614">
    <property type="term" value="P:pyridoxine metabolic process"/>
    <property type="evidence" value="ECO:0007669"/>
    <property type="project" value="TreeGrafter"/>
</dbReference>
<dbReference type="PANTHER" id="PTHR31559">
    <property type="entry name" value="PYRIDOXAL 5'-PHOSPHATE SYNTHASE SUBUNIT SNO"/>
    <property type="match status" value="1"/>
</dbReference>
<dbReference type="AlphaFoldDB" id="A0A9W8LJJ7"/>
<evidence type="ECO:0000256" key="2">
    <source>
        <dbReference type="ARBA" id="ARBA00012918"/>
    </source>
</evidence>
<dbReference type="GO" id="GO:0004359">
    <property type="term" value="F:glutaminase activity"/>
    <property type="evidence" value="ECO:0007669"/>
    <property type="project" value="UniProtKB-EC"/>
</dbReference>
<dbReference type="Proteomes" id="UP001140217">
    <property type="component" value="Unassembled WGS sequence"/>
</dbReference>
<dbReference type="GO" id="GO:1903600">
    <property type="term" value="C:glutaminase complex"/>
    <property type="evidence" value="ECO:0007669"/>
    <property type="project" value="TreeGrafter"/>
</dbReference>
<comment type="catalytic activity">
    <reaction evidence="6">
        <text>L-glutamine + H2O = L-glutamate + NH4(+)</text>
        <dbReference type="Rhea" id="RHEA:15889"/>
        <dbReference type="ChEBI" id="CHEBI:15377"/>
        <dbReference type="ChEBI" id="CHEBI:28938"/>
        <dbReference type="ChEBI" id="CHEBI:29985"/>
        <dbReference type="ChEBI" id="CHEBI:58359"/>
        <dbReference type="EC" id="3.5.1.2"/>
    </reaction>
</comment>
<evidence type="ECO:0000313" key="9">
    <source>
        <dbReference type="EMBL" id="KAJ2781793.1"/>
    </source>
</evidence>
<dbReference type="PROSITE" id="PS51273">
    <property type="entry name" value="GATASE_TYPE_1"/>
    <property type="match status" value="1"/>
</dbReference>
<comment type="similarity">
    <text evidence="1">Belongs to the glutaminase PdxT/SNO family.</text>
</comment>
<dbReference type="PROSITE" id="PS01236">
    <property type="entry name" value="PDXT_SNO_1"/>
    <property type="match status" value="1"/>
</dbReference>